<dbReference type="GO" id="GO:0035438">
    <property type="term" value="F:cyclic-di-GMP binding"/>
    <property type="evidence" value="ECO:0007669"/>
    <property type="project" value="InterPro"/>
</dbReference>
<comment type="caution">
    <text evidence="3">The sequence shown here is derived from an EMBL/GenBank/DDBJ whole genome shotgun (WGS) entry which is preliminary data.</text>
</comment>
<gene>
    <name evidence="3" type="ORF">HHI_12829</name>
</gene>
<evidence type="ECO:0000259" key="2">
    <source>
        <dbReference type="Pfam" id="PF07238"/>
    </source>
</evidence>
<reference evidence="3 4" key="1">
    <citation type="submission" date="2013-04" db="EMBL/GenBank/DDBJ databases">
        <title>Hyphomonas hirschiana VP5 Genome Sequencing.</title>
        <authorList>
            <person name="Lai Q."/>
            <person name="Shao Z."/>
        </authorList>
    </citation>
    <scope>NUCLEOTIDE SEQUENCE [LARGE SCALE GENOMIC DNA]</scope>
    <source>
        <strain evidence="3 4">VP5</strain>
    </source>
</reference>
<name>A0A059FLR4_9PROT</name>
<feature type="domain" description="PilZ" evidence="2">
    <location>
        <begin position="124"/>
        <end position="194"/>
    </location>
</feature>
<dbReference type="PATRIC" id="fig|1280951.3.peg.2586"/>
<dbReference type="RefSeq" id="WP_011647646.1">
    <property type="nucleotide sequence ID" value="NZ_ARYI01000011.1"/>
</dbReference>
<evidence type="ECO:0000313" key="3">
    <source>
        <dbReference type="EMBL" id="KCZ91476.1"/>
    </source>
</evidence>
<evidence type="ECO:0000313" key="4">
    <source>
        <dbReference type="Proteomes" id="UP000025061"/>
    </source>
</evidence>
<sequence>MTRPLAQSPDTETGKKSGRDRRGFKRIELKLAGRFLIGDSEDHVLSTADISCDGAFIVSSERPGLDQQVVCYFDEVGRVVANVVRVSPEGFAVRFHTSPHKRDKLADRLTWLLNRDKLGLEEERGEARYQASGEATVNLSNGGHIQCSVTDISLTGAAFETGGKAPFVGERVTVGNLVGEVVRVAGNKFAVRYIHGQKPASTN</sequence>
<proteinExistence type="predicted"/>
<dbReference type="Proteomes" id="UP000025061">
    <property type="component" value="Unassembled WGS sequence"/>
</dbReference>
<dbReference type="InterPro" id="IPR009875">
    <property type="entry name" value="PilZ_domain"/>
</dbReference>
<dbReference type="SUPFAM" id="SSF141371">
    <property type="entry name" value="PilZ domain-like"/>
    <property type="match status" value="2"/>
</dbReference>
<dbReference type="EMBL" id="ARYI01000011">
    <property type="protein sequence ID" value="KCZ91476.1"/>
    <property type="molecule type" value="Genomic_DNA"/>
</dbReference>
<protein>
    <recommendedName>
        <fullName evidence="2">PilZ domain-containing protein</fullName>
    </recommendedName>
</protein>
<dbReference type="OrthoDB" id="9798164at2"/>
<organism evidence="3 4">
    <name type="scientific">Hyphomonas hirschiana VP5</name>
    <dbReference type="NCBI Taxonomy" id="1280951"/>
    <lineage>
        <taxon>Bacteria</taxon>
        <taxon>Pseudomonadati</taxon>
        <taxon>Pseudomonadota</taxon>
        <taxon>Alphaproteobacteria</taxon>
        <taxon>Hyphomonadales</taxon>
        <taxon>Hyphomonadaceae</taxon>
        <taxon>Hyphomonas</taxon>
    </lineage>
</organism>
<feature type="domain" description="PilZ" evidence="2">
    <location>
        <begin position="20"/>
        <end position="105"/>
    </location>
</feature>
<dbReference type="Gene3D" id="2.40.10.220">
    <property type="entry name" value="predicted glycosyltransferase like domains"/>
    <property type="match status" value="2"/>
</dbReference>
<feature type="region of interest" description="Disordered" evidence="1">
    <location>
        <begin position="1"/>
        <end position="20"/>
    </location>
</feature>
<dbReference type="AlphaFoldDB" id="A0A059FLR4"/>
<evidence type="ECO:0000256" key="1">
    <source>
        <dbReference type="SAM" id="MobiDB-lite"/>
    </source>
</evidence>
<accession>A0A059FLR4</accession>
<keyword evidence="4" id="KW-1185">Reference proteome</keyword>
<dbReference type="Pfam" id="PF07238">
    <property type="entry name" value="PilZ"/>
    <property type="match status" value="2"/>
</dbReference>